<comment type="caution">
    <text evidence="2">The sequence shown here is derived from an EMBL/GenBank/DDBJ whole genome shotgun (WGS) entry which is preliminary data.</text>
</comment>
<accession>A0A1V8T0W8</accession>
<keyword evidence="3" id="KW-1185">Reference proteome</keyword>
<protein>
    <submittedName>
        <fullName evidence="2">Uncharacterized protein</fullName>
    </submittedName>
</protein>
<dbReference type="InParanoid" id="A0A1V8T0W8"/>
<sequence length="143" mass="16291">MATTFKHRLLLRRSIFLDKTNLGKHTVVNHVTEAFVTGRRLLATFKIRSHSVRACFEDLEQTARGRSRKPSESYSGPKAEVEWTGNEIRADVTEAGTEDPLFKDYYHETGYIISASRPETIQELYEDEQPTPENGFVEINTAA</sequence>
<evidence type="ECO:0000256" key="1">
    <source>
        <dbReference type="SAM" id="MobiDB-lite"/>
    </source>
</evidence>
<feature type="region of interest" description="Disordered" evidence="1">
    <location>
        <begin position="61"/>
        <end position="80"/>
    </location>
</feature>
<dbReference type="OrthoDB" id="2219495at2759"/>
<name>A0A1V8T0W8_9PEZI</name>
<organism evidence="2 3">
    <name type="scientific">Cryoendolithus antarcticus</name>
    <dbReference type="NCBI Taxonomy" id="1507870"/>
    <lineage>
        <taxon>Eukaryota</taxon>
        <taxon>Fungi</taxon>
        <taxon>Dikarya</taxon>
        <taxon>Ascomycota</taxon>
        <taxon>Pezizomycotina</taxon>
        <taxon>Dothideomycetes</taxon>
        <taxon>Dothideomycetidae</taxon>
        <taxon>Cladosporiales</taxon>
        <taxon>Cladosporiaceae</taxon>
        <taxon>Cryoendolithus</taxon>
    </lineage>
</organism>
<dbReference type="AlphaFoldDB" id="A0A1V8T0W8"/>
<evidence type="ECO:0000313" key="2">
    <source>
        <dbReference type="EMBL" id="OQO04970.1"/>
    </source>
</evidence>
<proteinExistence type="predicted"/>
<evidence type="ECO:0000313" key="3">
    <source>
        <dbReference type="Proteomes" id="UP000192596"/>
    </source>
</evidence>
<dbReference type="STRING" id="1507870.A0A1V8T0W8"/>
<dbReference type="EMBL" id="NAJO01000020">
    <property type="protein sequence ID" value="OQO04970.1"/>
    <property type="molecule type" value="Genomic_DNA"/>
</dbReference>
<dbReference type="Proteomes" id="UP000192596">
    <property type="component" value="Unassembled WGS sequence"/>
</dbReference>
<gene>
    <name evidence="2" type="ORF">B0A48_07988</name>
</gene>
<reference evidence="3" key="1">
    <citation type="submission" date="2017-03" db="EMBL/GenBank/DDBJ databases">
        <title>Genomes of endolithic fungi from Antarctica.</title>
        <authorList>
            <person name="Coleine C."/>
            <person name="Masonjones S."/>
            <person name="Stajich J.E."/>
        </authorList>
    </citation>
    <scope>NUCLEOTIDE SEQUENCE [LARGE SCALE GENOMIC DNA]</scope>
    <source>
        <strain evidence="3">CCFEE 5527</strain>
    </source>
</reference>